<evidence type="ECO:0000256" key="3">
    <source>
        <dbReference type="SAM" id="Coils"/>
    </source>
</evidence>
<evidence type="ECO:0000256" key="1">
    <source>
        <dbReference type="ARBA" id="ARBA00010134"/>
    </source>
</evidence>
<evidence type="ECO:0000259" key="5">
    <source>
        <dbReference type="PROSITE" id="PS50207"/>
    </source>
</evidence>
<evidence type="ECO:0000256" key="4">
    <source>
        <dbReference type="SAM" id="MobiDB-lite"/>
    </source>
</evidence>
<dbReference type="InterPro" id="IPR002398">
    <property type="entry name" value="Pept_C14"/>
</dbReference>
<evidence type="ECO:0000313" key="7">
    <source>
        <dbReference type="Proteomes" id="UP000001554"/>
    </source>
</evidence>
<dbReference type="KEGG" id="bfo:118420457"/>
<evidence type="ECO:0000313" key="8">
    <source>
        <dbReference type="RefSeq" id="XP_035683165.1"/>
    </source>
</evidence>
<dbReference type="PRINTS" id="PR00376">
    <property type="entry name" value="IL1BCENZYME"/>
</dbReference>
<dbReference type="GO" id="GO:0005737">
    <property type="term" value="C:cytoplasm"/>
    <property type="evidence" value="ECO:0000318"/>
    <property type="project" value="GO_Central"/>
</dbReference>
<dbReference type="InterPro" id="IPR033139">
    <property type="entry name" value="Caspase_cys_AS"/>
</dbReference>
<evidence type="ECO:0000259" key="6">
    <source>
        <dbReference type="PROSITE" id="PS50208"/>
    </source>
</evidence>
<dbReference type="InterPro" id="IPR029030">
    <property type="entry name" value="Caspase-like_dom_sf"/>
</dbReference>
<dbReference type="GO" id="GO:0006915">
    <property type="term" value="P:apoptotic process"/>
    <property type="evidence" value="ECO:0000318"/>
    <property type="project" value="GO_Central"/>
</dbReference>
<dbReference type="OrthoDB" id="10061313at2759"/>
<dbReference type="SUPFAM" id="SSF57997">
    <property type="entry name" value="Tropomyosin"/>
    <property type="match status" value="1"/>
</dbReference>
<dbReference type="AlphaFoldDB" id="A0A9J7MY70"/>
<protein>
    <submittedName>
        <fullName evidence="8">Caspase-1-B-like</fullName>
    </submittedName>
</protein>
<dbReference type="Gene3D" id="3.40.50.1460">
    <property type="match status" value="1"/>
</dbReference>
<organism evidence="7 8">
    <name type="scientific">Branchiostoma floridae</name>
    <name type="common">Florida lancelet</name>
    <name type="synonym">Amphioxus</name>
    <dbReference type="NCBI Taxonomy" id="7739"/>
    <lineage>
        <taxon>Eukaryota</taxon>
        <taxon>Metazoa</taxon>
        <taxon>Chordata</taxon>
        <taxon>Cephalochordata</taxon>
        <taxon>Leptocardii</taxon>
        <taxon>Amphioxiformes</taxon>
        <taxon>Branchiostomatidae</taxon>
        <taxon>Branchiostoma</taxon>
    </lineage>
</organism>
<dbReference type="PANTHER" id="PTHR10454">
    <property type="entry name" value="CASPASE"/>
    <property type="match status" value="1"/>
</dbReference>
<dbReference type="InterPro" id="IPR002138">
    <property type="entry name" value="Pept_C14_p10"/>
</dbReference>
<dbReference type="Gene3D" id="1.20.5.340">
    <property type="match status" value="1"/>
</dbReference>
<feature type="domain" description="Caspase family p10" evidence="5">
    <location>
        <begin position="490"/>
        <end position="557"/>
    </location>
</feature>
<dbReference type="PANTHER" id="PTHR10454:SF248">
    <property type="entry name" value="CASPASE-8-LIKE"/>
    <property type="match status" value="1"/>
</dbReference>
<keyword evidence="3" id="KW-0175">Coiled coil</keyword>
<dbReference type="PROSITE" id="PS01122">
    <property type="entry name" value="CASPASE_CYS"/>
    <property type="match status" value="1"/>
</dbReference>
<dbReference type="PROSITE" id="PS50208">
    <property type="entry name" value="CASPASE_P20"/>
    <property type="match status" value="1"/>
</dbReference>
<dbReference type="Proteomes" id="UP000001554">
    <property type="component" value="Chromosome 8"/>
</dbReference>
<feature type="coiled-coil region" evidence="3">
    <location>
        <begin position="30"/>
        <end position="309"/>
    </location>
</feature>
<evidence type="ECO:0000256" key="2">
    <source>
        <dbReference type="RuleBase" id="RU003971"/>
    </source>
</evidence>
<dbReference type="SUPFAM" id="SSF52129">
    <property type="entry name" value="Caspase-like"/>
    <property type="match status" value="1"/>
</dbReference>
<dbReference type="InterPro" id="IPR015917">
    <property type="entry name" value="Pept_C14A"/>
</dbReference>
<feature type="domain" description="Caspase family p20" evidence="6">
    <location>
        <begin position="346"/>
        <end position="472"/>
    </location>
</feature>
<dbReference type="SMART" id="SM00115">
    <property type="entry name" value="CASc"/>
    <property type="match status" value="1"/>
</dbReference>
<accession>A0A9J7MY70</accession>
<dbReference type="GO" id="GO:0043525">
    <property type="term" value="P:positive regulation of neuron apoptotic process"/>
    <property type="evidence" value="ECO:0000318"/>
    <property type="project" value="GO_Central"/>
</dbReference>
<dbReference type="GO" id="GO:0004197">
    <property type="term" value="F:cysteine-type endopeptidase activity"/>
    <property type="evidence" value="ECO:0000318"/>
    <property type="project" value="GO_Central"/>
</dbReference>
<dbReference type="PROSITE" id="PS50207">
    <property type="entry name" value="CASPASE_P10"/>
    <property type="match status" value="1"/>
</dbReference>
<dbReference type="GO" id="GO:0006508">
    <property type="term" value="P:proteolysis"/>
    <property type="evidence" value="ECO:0007669"/>
    <property type="project" value="InterPro"/>
</dbReference>
<sequence>MPVQCGPESEQDLSMHKDDGSQMPSVVDQIKLMQDNMSMMLQKAEQEEEELKNLADGANSLMMENEMLEAKTAKLYLELSIKQGNIENLQQKNETLEYDMQQSINTLQQEKDKLGTMIDCTIILQEKNASLEAKVQSMEQTMCERQETINSLLQVKSTQEAKVKHLEQTLHESQQNNNRLQAEDSMLQDRVQSVACALYQREEIINSLQQEKDKLDVKVKDLEQTLHEGEQINNTLQEENSMLQDNVHCMASTLYQKEENINSLQRENGTLDTKVKDLECTLINWQQNINDLLHEMGTLKAEVQELEDTKLMHTHQIHDFKMTKEALQNALYSSSYEIRYRSLPEKNGCALIINNTQFTTSEMGERTGAEGDTQKLAEAFRSLPVNIEVKTYQDLDLPTMLSVLEEEANRDHTDEDFFICSIMTHGTQGKVYAANGYGVDILDIVSTFNGKRCPSLIGKPKLFFIQACQGDKHQSSDRANANSDASPSSILAYLSTEADFFLALATVPGYAAYRGEDGAHFVNVLARVLKEHGKSQDLMSMMATASKELNEKYEYSPFCCTTLRRKLFFDHALEQSRFVN</sequence>
<dbReference type="InterPro" id="IPR001309">
    <property type="entry name" value="Pept_C14_p20"/>
</dbReference>
<dbReference type="GeneID" id="118420457"/>
<keyword evidence="7" id="KW-1185">Reference proteome</keyword>
<dbReference type="RefSeq" id="XP_035683165.1">
    <property type="nucleotide sequence ID" value="XM_035827272.1"/>
</dbReference>
<proteinExistence type="inferred from homology"/>
<reference evidence="8" key="2">
    <citation type="submission" date="2025-08" db="UniProtKB">
        <authorList>
            <consortium name="RefSeq"/>
        </authorList>
    </citation>
    <scope>IDENTIFICATION</scope>
    <source>
        <strain evidence="8">S238N-H82</strain>
        <tissue evidence="8">Testes</tissue>
    </source>
</reference>
<name>A0A9J7MY70_BRAFL</name>
<reference evidence="7" key="1">
    <citation type="journal article" date="2020" name="Nat. Ecol. Evol.">
        <title>Deeply conserved synteny resolves early events in vertebrate evolution.</title>
        <authorList>
            <person name="Simakov O."/>
            <person name="Marletaz F."/>
            <person name="Yue J.X."/>
            <person name="O'Connell B."/>
            <person name="Jenkins J."/>
            <person name="Brandt A."/>
            <person name="Calef R."/>
            <person name="Tung C.H."/>
            <person name="Huang T.K."/>
            <person name="Schmutz J."/>
            <person name="Satoh N."/>
            <person name="Yu J.K."/>
            <person name="Putnam N.H."/>
            <person name="Green R.E."/>
            <person name="Rokhsar D.S."/>
        </authorList>
    </citation>
    <scope>NUCLEOTIDE SEQUENCE [LARGE SCALE GENOMIC DNA]</scope>
    <source>
        <strain evidence="7">S238N-H82</strain>
    </source>
</reference>
<gene>
    <name evidence="8" type="primary">LOC118420457</name>
</gene>
<comment type="similarity">
    <text evidence="1 2">Belongs to the peptidase C14A family.</text>
</comment>
<feature type="region of interest" description="Disordered" evidence="4">
    <location>
        <begin position="1"/>
        <end position="23"/>
    </location>
</feature>
<dbReference type="Pfam" id="PF00656">
    <property type="entry name" value="Peptidase_C14"/>
    <property type="match status" value="1"/>
</dbReference>
<dbReference type="InterPro" id="IPR011600">
    <property type="entry name" value="Pept_C14_caspase"/>
</dbReference>